<dbReference type="PANTHER" id="PTHR30472:SF1">
    <property type="entry name" value="FE(3+) DICITRATE TRANSPORT SYSTEM PERMEASE PROTEIN FECC-RELATED"/>
    <property type="match status" value="1"/>
</dbReference>
<dbReference type="Proteomes" id="UP000774130">
    <property type="component" value="Unassembled WGS sequence"/>
</dbReference>
<protein>
    <submittedName>
        <fullName evidence="2">Iron ABC transporter permease</fullName>
    </submittedName>
</protein>
<accession>A0ABS6TAL6</accession>
<feature type="transmembrane region" description="Helical" evidence="1">
    <location>
        <begin position="42"/>
        <end position="59"/>
    </location>
</feature>
<feature type="transmembrane region" description="Helical" evidence="1">
    <location>
        <begin position="71"/>
        <end position="90"/>
    </location>
</feature>
<keyword evidence="1" id="KW-0472">Membrane</keyword>
<comment type="caution">
    <text evidence="2">The sequence shown here is derived from an EMBL/GenBank/DDBJ whole genome shotgun (WGS) entry which is preliminary data.</text>
</comment>
<dbReference type="PANTHER" id="PTHR30472">
    <property type="entry name" value="FERRIC ENTEROBACTIN TRANSPORT SYSTEM PERMEASE PROTEIN"/>
    <property type="match status" value="1"/>
</dbReference>
<feature type="transmembrane region" description="Helical" evidence="1">
    <location>
        <begin position="259"/>
        <end position="281"/>
    </location>
</feature>
<keyword evidence="1" id="KW-0812">Transmembrane</keyword>
<sequence>MIISLRFGAVTTKWTDIYPALFNFDGQQQNQQLIRMLRLPRMLGAAIVGASFAASGALMQGITSNPLADSGLLGINSGAGLGLAIIFMLNPIPSPMYAIIGSFLGALVAILIIYFASSRPSIGMSPIRIVLLGAAISAFFTSLSQSISLVFNLNQDITFWLVGGTGNITWDQIKIISPIIIIGLVGTILISPQITLLSMGDEAAIALGRQPQRIRKWTMFLVLLLAGGAVSLAGTIAFVGLIVPHIVRYFVGYDYRTVLPASILFGALFFIVADCGARFVAPPTETPVGVIITIIGVPFLLLQIRKGSL</sequence>
<name>A0ABS6TAL6_9ENTE</name>
<dbReference type="InterPro" id="IPR000522">
    <property type="entry name" value="ABC_transptr_permease_BtuC"/>
</dbReference>
<evidence type="ECO:0000256" key="1">
    <source>
        <dbReference type="SAM" id="Phobius"/>
    </source>
</evidence>
<feature type="transmembrane region" description="Helical" evidence="1">
    <location>
        <begin position="96"/>
        <end position="117"/>
    </location>
</feature>
<dbReference type="CDD" id="cd06550">
    <property type="entry name" value="TM_ABC_iron-siderophores_like"/>
    <property type="match status" value="1"/>
</dbReference>
<dbReference type="EMBL" id="JAHUZB010000002">
    <property type="protein sequence ID" value="MBV7389934.1"/>
    <property type="molecule type" value="Genomic_DNA"/>
</dbReference>
<gene>
    <name evidence="2" type="ORF">KUA55_04525</name>
</gene>
<evidence type="ECO:0000313" key="2">
    <source>
        <dbReference type="EMBL" id="MBV7389934.1"/>
    </source>
</evidence>
<organism evidence="2 3">
    <name type="scientific">Enterococcus alishanensis</name>
    <dbReference type="NCBI Taxonomy" id="1303817"/>
    <lineage>
        <taxon>Bacteria</taxon>
        <taxon>Bacillati</taxon>
        <taxon>Bacillota</taxon>
        <taxon>Bacilli</taxon>
        <taxon>Lactobacillales</taxon>
        <taxon>Enterococcaceae</taxon>
        <taxon>Enterococcus</taxon>
    </lineage>
</organism>
<keyword evidence="3" id="KW-1185">Reference proteome</keyword>
<feature type="transmembrane region" description="Helical" evidence="1">
    <location>
        <begin position="288"/>
        <end position="304"/>
    </location>
</feature>
<dbReference type="Pfam" id="PF01032">
    <property type="entry name" value="FecCD"/>
    <property type="match status" value="1"/>
</dbReference>
<keyword evidence="1" id="KW-1133">Transmembrane helix</keyword>
<feature type="transmembrane region" description="Helical" evidence="1">
    <location>
        <begin position="220"/>
        <end position="247"/>
    </location>
</feature>
<feature type="transmembrane region" description="Helical" evidence="1">
    <location>
        <begin position="129"/>
        <end position="151"/>
    </location>
</feature>
<proteinExistence type="predicted"/>
<evidence type="ECO:0000313" key="3">
    <source>
        <dbReference type="Proteomes" id="UP000774130"/>
    </source>
</evidence>
<reference evidence="2 3" key="1">
    <citation type="submission" date="2021-06" db="EMBL/GenBank/DDBJ databases">
        <title>Enterococcus alishanensis sp. nov., a novel lactic acid bacterium isolated from fresh coffee beans.</title>
        <authorList>
            <person name="Chen Y.-S."/>
        </authorList>
    </citation>
    <scope>NUCLEOTIDE SEQUENCE [LARGE SCALE GENOMIC DNA]</scope>
    <source>
        <strain evidence="2 3">ALS3</strain>
    </source>
</reference>
<feature type="transmembrane region" description="Helical" evidence="1">
    <location>
        <begin position="175"/>
        <end position="199"/>
    </location>
</feature>